<feature type="active site" description="Proton acceptor" evidence="4">
    <location>
        <position position="340"/>
    </location>
</feature>
<reference evidence="6 7" key="2">
    <citation type="submission" date="2018-08" db="EMBL/GenBank/DDBJ databases">
        <title>Streptomyces kandeliansis sp. nov., an endophytic bacterium isolated from mangrove plant.</title>
        <authorList>
            <person name="Wang R."/>
        </authorList>
    </citation>
    <scope>NUCLEOTIDE SEQUENCE [LARGE SCALE GENOMIC DNA]</scope>
    <source>
        <strain evidence="7">H14(2018)</strain>
    </source>
</reference>
<keyword evidence="2" id="KW-0058">Aromatic hydrocarbons catabolism</keyword>
<gene>
    <name evidence="6" type="ORF">DVH21_17355</name>
</gene>
<dbReference type="InterPro" id="IPR010497">
    <property type="entry name" value="Epoxide_hydro_N"/>
</dbReference>
<accession>A0A6N3K4M5</accession>
<evidence type="ECO:0000256" key="4">
    <source>
        <dbReference type="PIRSR" id="PIRSR001112-1"/>
    </source>
</evidence>
<dbReference type="Gene3D" id="3.40.50.1820">
    <property type="entry name" value="alpha/beta hydrolase"/>
    <property type="match status" value="1"/>
</dbReference>
<proteinExistence type="inferred from homology"/>
<dbReference type="GO" id="GO:0097176">
    <property type="term" value="P:epoxide metabolic process"/>
    <property type="evidence" value="ECO:0007669"/>
    <property type="project" value="TreeGrafter"/>
</dbReference>
<dbReference type="PANTHER" id="PTHR21661:SF35">
    <property type="entry name" value="EPOXIDE HYDROLASE"/>
    <property type="match status" value="1"/>
</dbReference>
<feature type="active site" description="Nucleophile" evidence="4">
    <location>
        <position position="164"/>
    </location>
</feature>
<reference evidence="6 7" key="1">
    <citation type="submission" date="2018-07" db="EMBL/GenBank/DDBJ databases">
        <authorList>
            <person name="Ye Y."/>
        </authorList>
    </citation>
    <scope>NUCLEOTIDE SEQUENCE [LARGE SCALE GENOMIC DNA]</scope>
    <source>
        <strain evidence="7">H14(2018)</strain>
    </source>
</reference>
<feature type="domain" description="Epoxide hydrolase N-terminal" evidence="5">
    <location>
        <begin position="1"/>
        <end position="106"/>
    </location>
</feature>
<protein>
    <submittedName>
        <fullName evidence="6">Epoxide hydrolase</fullName>
    </submittedName>
</protein>
<dbReference type="InterPro" id="IPR029058">
    <property type="entry name" value="AB_hydrolase_fold"/>
</dbReference>
<feature type="active site" description="Proton donor" evidence="4">
    <location>
        <position position="290"/>
    </location>
</feature>
<name>A0A6N3K4M5_9ACTN</name>
<evidence type="ECO:0000313" key="7">
    <source>
        <dbReference type="Proteomes" id="UP000253958"/>
    </source>
</evidence>
<dbReference type="PIRSF" id="PIRSF001112">
    <property type="entry name" value="Epoxide_hydrolase"/>
    <property type="match status" value="1"/>
</dbReference>
<evidence type="ECO:0000256" key="3">
    <source>
        <dbReference type="ARBA" id="ARBA00022801"/>
    </source>
</evidence>
<dbReference type="GO" id="GO:0004301">
    <property type="term" value="F:epoxide hydrolase activity"/>
    <property type="evidence" value="ECO:0007669"/>
    <property type="project" value="TreeGrafter"/>
</dbReference>
<dbReference type="Pfam" id="PF06441">
    <property type="entry name" value="EHN"/>
    <property type="match status" value="1"/>
</dbReference>
<organism evidence="6 7">
    <name type="scientific">Micromonospora aurantiaca</name>
    <name type="common">nom. illeg.</name>
    <dbReference type="NCBI Taxonomy" id="47850"/>
    <lineage>
        <taxon>Bacteria</taxon>
        <taxon>Bacillati</taxon>
        <taxon>Actinomycetota</taxon>
        <taxon>Actinomycetes</taxon>
        <taxon>Micromonosporales</taxon>
        <taxon>Micromonosporaceae</taxon>
        <taxon>Micromonospora</taxon>
    </lineage>
</organism>
<evidence type="ECO:0000259" key="5">
    <source>
        <dbReference type="Pfam" id="PF06441"/>
    </source>
</evidence>
<dbReference type="Proteomes" id="UP000253958">
    <property type="component" value="Chromosome"/>
</dbReference>
<comment type="similarity">
    <text evidence="1">Belongs to the peptidase S33 family.</text>
</comment>
<evidence type="ECO:0000256" key="2">
    <source>
        <dbReference type="ARBA" id="ARBA00022797"/>
    </source>
</evidence>
<dbReference type="RefSeq" id="WP_114919836.1">
    <property type="nucleotide sequence ID" value="NZ_CP031263.1"/>
</dbReference>
<dbReference type="PANTHER" id="PTHR21661">
    <property type="entry name" value="EPOXIDE HYDROLASE 1-RELATED"/>
    <property type="match status" value="1"/>
</dbReference>
<evidence type="ECO:0000313" key="6">
    <source>
        <dbReference type="EMBL" id="AXH91544.1"/>
    </source>
</evidence>
<dbReference type="AlphaFoldDB" id="A0A6N3K4M5"/>
<dbReference type="InterPro" id="IPR016292">
    <property type="entry name" value="Epoxide_hydrolase"/>
</dbReference>
<evidence type="ECO:0000256" key="1">
    <source>
        <dbReference type="ARBA" id="ARBA00010088"/>
    </source>
</evidence>
<sequence>MTPFRIDVPEAVLDDLRARLSRTRFAPAAPGEPWAAGTDPGYLADLVRYWLDGFDWRAAERALNRYPQFVTTVRGAPVHFVHVRSASPDATALILTHGWPGTYTEMLPLVSRLADFDLVIPSLPGFVFSGPLAEGPTTEAAVADVWAELMTRLGYDRFGAYGGDIGSGVTTWLGARHAERVIGVFSQHIKFPPADRRDDLSPAEEAFVAKLDAKAQDDWGYGFLQETRPNTLAAALSDSPSGLAAWIVEKYQRWSDCGGDISRRFDFDELLTTVMLYWVTNCIATSFRPYRDDRLAPHLPIIAVPAGITVSVEDAGLPRSFAERTYANLTHWREPSVGGHFLAQEEPDLLAADLHAFFSALRCSRGPTGDVV</sequence>
<dbReference type="EMBL" id="CP031263">
    <property type="protein sequence ID" value="AXH91544.1"/>
    <property type="molecule type" value="Genomic_DNA"/>
</dbReference>
<keyword evidence="3 6" id="KW-0378">Hydrolase</keyword>
<dbReference type="SUPFAM" id="SSF53474">
    <property type="entry name" value="alpha/beta-Hydrolases"/>
    <property type="match status" value="1"/>
</dbReference>